<dbReference type="EMBL" id="VDFC01000097">
    <property type="protein sequence ID" value="KAA0920570.1"/>
    <property type="molecule type" value="Genomic_DNA"/>
</dbReference>
<proteinExistence type="predicted"/>
<dbReference type="InterPro" id="IPR025325">
    <property type="entry name" value="DUF4231"/>
</dbReference>
<feature type="transmembrane region" description="Helical" evidence="1">
    <location>
        <begin position="36"/>
        <end position="59"/>
    </location>
</feature>
<dbReference type="InterPro" id="IPR040884">
    <property type="entry name" value="SLATT_1"/>
</dbReference>
<feature type="transmembrane region" description="Helical" evidence="1">
    <location>
        <begin position="65"/>
        <end position="86"/>
    </location>
</feature>
<name>A0A5A9ZTQ1_9ACTN</name>
<dbReference type="NCBIfam" id="NF033634">
    <property type="entry name" value="SLATT_1"/>
    <property type="match status" value="1"/>
</dbReference>
<dbReference type="AlphaFoldDB" id="A0A5A9ZTQ1"/>
<keyword evidence="1" id="KW-1133">Transmembrane helix</keyword>
<sequence>MSTGGGQAAAQEVWRAQSIWSQAAGRQKAAIDRARAATLGATVAAGVLGAASAQLIPISPPVGRTLAFLAMLAAGVAPFVAVGAAPDRIRRWLRLRSVSEEVKSQVYVHLAGLAQYRQRARRDAELLERTGTLLAQVVDLEPETRGLRPADRPLPSVIDTDGYVEHRLRFQLEGYYRPRADEMARRARLIERYGQALAVLSVLLGAAAGAFGAQSTAVWIPVVTAVSASVVSHGASARYARQQIEYSTTAGELERLLRWWQQRAPATDADADRLAEWTEHVVSVQNEGWMAKWIAD</sequence>
<evidence type="ECO:0000256" key="1">
    <source>
        <dbReference type="SAM" id="Phobius"/>
    </source>
</evidence>
<comment type="caution">
    <text evidence="3">The sequence shown here is derived from an EMBL/GenBank/DDBJ whole genome shotgun (WGS) entry which is preliminary data.</text>
</comment>
<gene>
    <name evidence="3" type="ORF">FGF04_37670</name>
</gene>
<feature type="domain" description="SMODS and SLOG-associating 2TM effector" evidence="2">
    <location>
        <begin position="163"/>
        <end position="289"/>
    </location>
</feature>
<dbReference type="Proteomes" id="UP000324965">
    <property type="component" value="Unassembled WGS sequence"/>
</dbReference>
<protein>
    <submittedName>
        <fullName evidence="3">DUF4231 domain-containing protein</fullName>
    </submittedName>
</protein>
<keyword evidence="4" id="KW-1185">Reference proteome</keyword>
<evidence type="ECO:0000259" key="2">
    <source>
        <dbReference type="Pfam" id="PF18181"/>
    </source>
</evidence>
<dbReference type="OrthoDB" id="4527901at2"/>
<accession>A0A5A9ZTQ1</accession>
<feature type="transmembrane region" description="Helical" evidence="1">
    <location>
        <begin position="218"/>
        <end position="237"/>
    </location>
</feature>
<dbReference type="Pfam" id="PF18181">
    <property type="entry name" value="SLATT_1"/>
    <property type="match status" value="1"/>
</dbReference>
<evidence type="ECO:0000313" key="4">
    <source>
        <dbReference type="Proteomes" id="UP000324965"/>
    </source>
</evidence>
<evidence type="ECO:0000313" key="3">
    <source>
        <dbReference type="EMBL" id="KAA0920570.1"/>
    </source>
</evidence>
<keyword evidence="1" id="KW-0472">Membrane</keyword>
<reference evidence="3 4" key="1">
    <citation type="submission" date="2019-05" db="EMBL/GenBank/DDBJ databases">
        <authorList>
            <person name="Hariharan J."/>
            <person name="Choudoir M.J."/>
            <person name="Diebold P."/>
            <person name="Panke-Buisse K."/>
            <person name="Buckley D.H."/>
        </authorList>
    </citation>
    <scope>NUCLEOTIDE SEQUENCE [LARGE SCALE GENOMIC DNA]</scope>
    <source>
        <strain evidence="3 4">SUN51</strain>
    </source>
</reference>
<keyword evidence="1" id="KW-0812">Transmembrane</keyword>
<organism evidence="3 4">
    <name type="scientific">Streptomyces apricus</name>
    <dbReference type="NCBI Taxonomy" id="1828112"/>
    <lineage>
        <taxon>Bacteria</taxon>
        <taxon>Bacillati</taxon>
        <taxon>Actinomycetota</taxon>
        <taxon>Actinomycetes</taxon>
        <taxon>Kitasatosporales</taxon>
        <taxon>Streptomycetaceae</taxon>
        <taxon>Streptomyces</taxon>
    </lineage>
</organism>
<dbReference type="Pfam" id="PF14015">
    <property type="entry name" value="DUF4231"/>
    <property type="match status" value="1"/>
</dbReference>
<feature type="transmembrane region" description="Helical" evidence="1">
    <location>
        <begin position="193"/>
        <end position="212"/>
    </location>
</feature>